<evidence type="ECO:0000313" key="3">
    <source>
        <dbReference type="EMBL" id="OYD16034.1"/>
    </source>
</evidence>
<name>A0A235BUZ2_UNCW3</name>
<accession>A0A235BUZ2</accession>
<proteinExistence type="inferred from homology"/>
<evidence type="ECO:0000313" key="4">
    <source>
        <dbReference type="Proteomes" id="UP000215559"/>
    </source>
</evidence>
<dbReference type="SUPFAM" id="SSF55816">
    <property type="entry name" value="5'-nucleotidase (syn. UDP-sugar hydrolase), C-terminal domain"/>
    <property type="match status" value="1"/>
</dbReference>
<dbReference type="GO" id="GO:0016787">
    <property type="term" value="F:hydrolase activity"/>
    <property type="evidence" value="ECO:0007669"/>
    <property type="project" value="UniProtKB-KW"/>
</dbReference>
<keyword evidence="1" id="KW-0547">Nucleotide-binding</keyword>
<dbReference type="InterPro" id="IPR036907">
    <property type="entry name" value="5'-Nucleotdase_C_sf"/>
</dbReference>
<dbReference type="PRINTS" id="PR01607">
    <property type="entry name" value="APYRASEFAMLY"/>
</dbReference>
<dbReference type="Gene3D" id="3.90.780.10">
    <property type="entry name" value="5'-Nucleotidase, C-terminal domain"/>
    <property type="match status" value="1"/>
</dbReference>
<dbReference type="InterPro" id="IPR006179">
    <property type="entry name" value="5_nucleotidase/apyrase"/>
</dbReference>
<dbReference type="PANTHER" id="PTHR11575:SF24">
    <property type="entry name" value="5'-NUCLEOTIDASE"/>
    <property type="match status" value="1"/>
</dbReference>
<protein>
    <recommendedName>
        <fullName evidence="2">5'-Nucleotidase C-terminal domain-containing protein</fullName>
    </recommendedName>
</protein>
<dbReference type="EMBL" id="NOZP01000074">
    <property type="protein sequence ID" value="OYD16034.1"/>
    <property type="molecule type" value="Genomic_DNA"/>
</dbReference>
<dbReference type="InterPro" id="IPR029052">
    <property type="entry name" value="Metallo-depent_PP-like"/>
</dbReference>
<sequence>MRPARFSQLRSSMGSKHITWLFLGLVLGCVIARARVQHLYIVHTNDIQGALLPNKAFWMNRDFPPPLANAPGALTVIRELRAEAAQKGYGFLLLDAGDAFRGKTPGELSSSQAVVDYFNRAGYDAIELGQYDCLSDTNSGMPWICSNLQIAGRNIRPNRLFEQRGIKIGIFGLITKYAKSAIKDKDYDAVASDQIAKLRRQGADIIVGLTSIGYRNDKRLADDVAGVDIIIGGYSRTGVEPPYESPKNHTIVCQAYSRLSAIGFLDLVVDTDTRHIIGYEGHLINLYGEEIPKDPAYMRYLDSLKAKKEKGFDKVIGKSVRELVRCEDRESPVGNLVTDAMREFTGADIALHNSDGITADIPCGEITCRDIYNLARFGNTVVTGEYAGRQVREMLEVSVSSNRILQVSGLKMGYAKKRPLGSRVLSVVVGGEALEPDRLYKVCTNSYLATGKSGFGVFQTGKHISDSGVLLRDVVADYIRRNSPVNARIQGRIVLQDSRP</sequence>
<dbReference type="SUPFAM" id="SSF56300">
    <property type="entry name" value="Metallo-dependent phosphatases"/>
    <property type="match status" value="1"/>
</dbReference>
<evidence type="ECO:0000259" key="2">
    <source>
        <dbReference type="Pfam" id="PF02872"/>
    </source>
</evidence>
<dbReference type="GO" id="GO:0009166">
    <property type="term" value="P:nucleotide catabolic process"/>
    <property type="evidence" value="ECO:0007669"/>
    <property type="project" value="InterPro"/>
</dbReference>
<dbReference type="PROSITE" id="PS51257">
    <property type="entry name" value="PROKAR_LIPOPROTEIN"/>
    <property type="match status" value="1"/>
</dbReference>
<gene>
    <name evidence="3" type="ORF">CH330_03875</name>
</gene>
<dbReference type="Pfam" id="PF02872">
    <property type="entry name" value="5_nucleotid_C"/>
    <property type="match status" value="1"/>
</dbReference>
<comment type="caution">
    <text evidence="3">The sequence shown here is derived from an EMBL/GenBank/DDBJ whole genome shotgun (WGS) entry which is preliminary data.</text>
</comment>
<dbReference type="AlphaFoldDB" id="A0A235BUZ2"/>
<dbReference type="Gene3D" id="3.60.21.10">
    <property type="match status" value="1"/>
</dbReference>
<evidence type="ECO:0000256" key="1">
    <source>
        <dbReference type="RuleBase" id="RU362119"/>
    </source>
</evidence>
<organism evidence="3 4">
    <name type="scientific">candidate division WOR-3 bacterium JGI_Cruoil_03_51_56</name>
    <dbReference type="NCBI Taxonomy" id="1973747"/>
    <lineage>
        <taxon>Bacteria</taxon>
        <taxon>Bacteria division WOR-3</taxon>
    </lineage>
</organism>
<dbReference type="InterPro" id="IPR008334">
    <property type="entry name" value="5'-Nucleotdase_C"/>
</dbReference>
<feature type="domain" description="5'-Nucleotidase C-terminal" evidence="2">
    <location>
        <begin position="323"/>
        <end position="459"/>
    </location>
</feature>
<dbReference type="GO" id="GO:0000166">
    <property type="term" value="F:nucleotide binding"/>
    <property type="evidence" value="ECO:0007669"/>
    <property type="project" value="UniProtKB-KW"/>
</dbReference>
<keyword evidence="1" id="KW-0378">Hydrolase</keyword>
<comment type="similarity">
    <text evidence="1">Belongs to the 5'-nucleotidase family.</text>
</comment>
<dbReference type="PANTHER" id="PTHR11575">
    <property type="entry name" value="5'-NUCLEOTIDASE-RELATED"/>
    <property type="match status" value="1"/>
</dbReference>
<reference evidence="3 4" key="1">
    <citation type="submission" date="2017-07" db="EMBL/GenBank/DDBJ databases">
        <title>Recovery of genomes from metagenomes via a dereplication, aggregation, and scoring strategy.</title>
        <authorList>
            <person name="Sieber C.M."/>
            <person name="Probst A.J."/>
            <person name="Sharrar A."/>
            <person name="Thomas B.C."/>
            <person name="Hess M."/>
            <person name="Tringe S.G."/>
            <person name="Banfield J.F."/>
        </authorList>
    </citation>
    <scope>NUCLEOTIDE SEQUENCE [LARGE SCALE GENOMIC DNA]</scope>
    <source>
        <strain evidence="3">JGI_Cruoil_03_51_56</strain>
    </source>
</reference>
<dbReference type="Proteomes" id="UP000215559">
    <property type="component" value="Unassembled WGS sequence"/>
</dbReference>